<gene>
    <name evidence="11" type="ORF">AYO21_09832</name>
</gene>
<keyword evidence="5" id="KW-0560">Oxidoreductase</keyword>
<feature type="domain" description="Fe2OG dioxygenase" evidence="10">
    <location>
        <begin position="221"/>
        <end position="339"/>
    </location>
</feature>
<evidence type="ECO:0000256" key="3">
    <source>
        <dbReference type="ARBA" id="ARBA00022723"/>
    </source>
</evidence>
<dbReference type="FunFam" id="2.60.120.590:FF:000014">
    <property type="entry name" value="Oxidoreductase, 2OG-Fe(II) oxygenase family family"/>
    <property type="match status" value="1"/>
</dbReference>
<keyword evidence="3 9" id="KW-0479">Metal-binding</keyword>
<dbReference type="Pfam" id="PF13532">
    <property type="entry name" value="2OG-FeII_Oxy_2"/>
    <property type="match status" value="1"/>
</dbReference>
<keyword evidence="4" id="KW-0223">Dioxygenase</keyword>
<keyword evidence="6 9" id="KW-0408">Iron</keyword>
<evidence type="ECO:0000256" key="1">
    <source>
        <dbReference type="ARBA" id="ARBA00007879"/>
    </source>
</evidence>
<keyword evidence="12" id="KW-1185">Reference proteome</keyword>
<evidence type="ECO:0000256" key="5">
    <source>
        <dbReference type="ARBA" id="ARBA00023002"/>
    </source>
</evidence>
<comment type="cofactor">
    <cofactor evidence="9">
        <name>Fe(2+)</name>
        <dbReference type="ChEBI" id="CHEBI:29033"/>
    </cofactor>
    <text evidence="9">Binds 1 Fe(2+) ion per subunit.</text>
</comment>
<dbReference type="InterPro" id="IPR027450">
    <property type="entry name" value="AlkB-like"/>
</dbReference>
<evidence type="ECO:0000259" key="10">
    <source>
        <dbReference type="PROSITE" id="PS51471"/>
    </source>
</evidence>
<comment type="catalytic activity">
    <reaction evidence="8">
        <text>an N(6)-methyladenosine in mRNA + 2-oxoglutarate + O2 = an adenosine in mRNA + formaldehyde + succinate + CO2</text>
        <dbReference type="Rhea" id="RHEA:49520"/>
        <dbReference type="Rhea" id="RHEA-COMP:12414"/>
        <dbReference type="Rhea" id="RHEA-COMP:12417"/>
        <dbReference type="ChEBI" id="CHEBI:15379"/>
        <dbReference type="ChEBI" id="CHEBI:16526"/>
        <dbReference type="ChEBI" id="CHEBI:16810"/>
        <dbReference type="ChEBI" id="CHEBI:16842"/>
        <dbReference type="ChEBI" id="CHEBI:30031"/>
        <dbReference type="ChEBI" id="CHEBI:74411"/>
        <dbReference type="ChEBI" id="CHEBI:74449"/>
        <dbReference type="EC" id="1.14.11.53"/>
    </reaction>
    <physiologicalReaction direction="left-to-right" evidence="8">
        <dbReference type="Rhea" id="RHEA:49521"/>
    </physiologicalReaction>
</comment>
<reference evidence="11 12" key="1">
    <citation type="submission" date="2016-03" db="EMBL/GenBank/DDBJ databases">
        <title>Draft genome sequence of the Fonsecaea monophora CBS 269.37.</title>
        <authorList>
            <person name="Bombassaro A."/>
            <person name="Vinicius W.A."/>
            <person name="De Hoog S."/>
            <person name="Sun J."/>
            <person name="Souza E.M."/>
            <person name="Raittz R.T."/>
            <person name="Costa F."/>
            <person name="Leao A.C."/>
            <person name="Tadra-Sfeir M.Z."/>
            <person name="Baura V."/>
            <person name="Balsanelli E."/>
            <person name="Pedrosa F.O."/>
            <person name="Moreno L.F."/>
            <person name="Steffens M.B."/>
            <person name="Xi L."/>
            <person name="Bocca A.L."/>
            <person name="Felipe M.S."/>
            <person name="Teixeira M."/>
            <person name="Telles Filho F.Q."/>
            <person name="Azevedo C.M."/>
            <person name="Gomes R."/>
            <person name="Vicente V.A."/>
        </authorList>
    </citation>
    <scope>NUCLEOTIDE SEQUENCE [LARGE SCALE GENOMIC DNA]</scope>
    <source>
        <strain evidence="11 12">CBS 269.37</strain>
    </source>
</reference>
<feature type="binding site" evidence="9">
    <location>
        <position position="293"/>
    </location>
    <ligand>
        <name>Fe cation</name>
        <dbReference type="ChEBI" id="CHEBI:24875"/>
        <note>catalytic</note>
    </ligand>
</feature>
<evidence type="ECO:0000313" key="12">
    <source>
        <dbReference type="Proteomes" id="UP000077002"/>
    </source>
</evidence>
<feature type="binding site" evidence="9">
    <location>
        <position position="239"/>
    </location>
    <ligand>
        <name>Fe cation</name>
        <dbReference type="ChEBI" id="CHEBI:24875"/>
        <note>catalytic</note>
    </ligand>
</feature>
<name>A0A177EY57_9EURO</name>
<dbReference type="InterPro" id="IPR004574">
    <property type="entry name" value="Alkb"/>
</dbReference>
<dbReference type="EC" id="1.14.11.53" evidence="2"/>
<evidence type="ECO:0000256" key="9">
    <source>
        <dbReference type="PIRSR" id="PIRSR604574-2"/>
    </source>
</evidence>
<dbReference type="RefSeq" id="XP_022507924.1">
    <property type="nucleotide sequence ID" value="XM_022659761.1"/>
</dbReference>
<dbReference type="PROSITE" id="PS51471">
    <property type="entry name" value="FE2OG_OXY"/>
    <property type="match status" value="1"/>
</dbReference>
<evidence type="ECO:0000256" key="2">
    <source>
        <dbReference type="ARBA" id="ARBA00012931"/>
    </source>
</evidence>
<dbReference type="GO" id="GO:0046872">
    <property type="term" value="F:metal ion binding"/>
    <property type="evidence" value="ECO:0007669"/>
    <property type="project" value="UniProtKB-KW"/>
</dbReference>
<dbReference type="GO" id="GO:1990931">
    <property type="term" value="F:mRNA N6-methyladenosine dioxygenase activity"/>
    <property type="evidence" value="ECO:0007669"/>
    <property type="project" value="UniProtKB-EC"/>
</dbReference>
<dbReference type="GO" id="GO:0005634">
    <property type="term" value="C:nucleus"/>
    <property type="evidence" value="ECO:0007669"/>
    <property type="project" value="TreeGrafter"/>
</dbReference>
<keyword evidence="7" id="KW-0843">Virulence</keyword>
<dbReference type="InterPro" id="IPR037151">
    <property type="entry name" value="AlkB-like_sf"/>
</dbReference>
<dbReference type="AlphaFoldDB" id="A0A177EY57"/>
<evidence type="ECO:0000256" key="6">
    <source>
        <dbReference type="ARBA" id="ARBA00023004"/>
    </source>
</evidence>
<protein>
    <recommendedName>
        <fullName evidence="2">mRNA N(6)-methyladenine demethylase</fullName>
        <ecNumber evidence="2">1.14.11.53</ecNumber>
    </recommendedName>
</protein>
<dbReference type="InterPro" id="IPR005123">
    <property type="entry name" value="Oxoglu/Fe-dep_dioxygenase_dom"/>
</dbReference>
<dbReference type="PANTHER" id="PTHR16557:SF2">
    <property type="entry name" value="NUCLEIC ACID DIOXYGENASE ALKBH1"/>
    <property type="match status" value="1"/>
</dbReference>
<dbReference type="OrthoDB" id="6614653at2759"/>
<comment type="caution">
    <text evidence="11">The sequence shown here is derived from an EMBL/GenBank/DDBJ whole genome shotgun (WGS) entry which is preliminary data.</text>
</comment>
<dbReference type="GeneID" id="34604961"/>
<proteinExistence type="inferred from homology"/>
<dbReference type="GO" id="GO:0005737">
    <property type="term" value="C:cytoplasm"/>
    <property type="evidence" value="ECO:0007669"/>
    <property type="project" value="TreeGrafter"/>
</dbReference>
<dbReference type="SUPFAM" id="SSF51197">
    <property type="entry name" value="Clavaminate synthase-like"/>
    <property type="match status" value="1"/>
</dbReference>
<evidence type="ECO:0000313" key="11">
    <source>
        <dbReference type="EMBL" id="OAG35972.1"/>
    </source>
</evidence>
<feature type="binding site" evidence="9">
    <location>
        <position position="241"/>
    </location>
    <ligand>
        <name>Fe cation</name>
        <dbReference type="ChEBI" id="CHEBI:24875"/>
        <note>catalytic</note>
    </ligand>
</feature>
<evidence type="ECO:0000256" key="4">
    <source>
        <dbReference type="ARBA" id="ARBA00022964"/>
    </source>
</evidence>
<organism evidence="11 12">
    <name type="scientific">Fonsecaea monophora</name>
    <dbReference type="NCBI Taxonomy" id="254056"/>
    <lineage>
        <taxon>Eukaryota</taxon>
        <taxon>Fungi</taxon>
        <taxon>Dikarya</taxon>
        <taxon>Ascomycota</taxon>
        <taxon>Pezizomycotina</taxon>
        <taxon>Eurotiomycetes</taxon>
        <taxon>Chaetothyriomycetidae</taxon>
        <taxon>Chaetothyriales</taxon>
        <taxon>Herpotrichiellaceae</taxon>
        <taxon>Fonsecaea</taxon>
    </lineage>
</organism>
<evidence type="ECO:0000256" key="7">
    <source>
        <dbReference type="ARBA" id="ARBA00023026"/>
    </source>
</evidence>
<sequence>MPMYDAHARPPEHMRELFKLWRKRSALEVEADQHIINPREPDVNRVSALPGSEVLGQADMEILTTDFLDNAADIAATGAEDATLPPRIAFEVNGLPGLKVFPSLLPPRLQVALLDRLLHRDLSNPVHKTNLNYHHHITYLRNAGTSSLSSFFAARLDNVISPKDSSTHRPMTMAQMLGTKLRWVTLGGQYDWTNKIYPDNEPPPFPNDIAALLKRLFPAVDAQAAIVNFYSPGDTLSVHRDVSEASDNGLISISFGCDCIFLVGGDDKADAIAIRLRSGDAILMSGESRYAWHGVPKILPDTCPPWLQDWPDTGHDGLYQQWRGWMSKKRINLNVRQITE</sequence>
<comment type="similarity">
    <text evidence="1">Belongs to the alkB family.</text>
</comment>
<dbReference type="Gene3D" id="2.60.120.590">
    <property type="entry name" value="Alpha-ketoglutarate-dependent dioxygenase AlkB-like"/>
    <property type="match status" value="1"/>
</dbReference>
<evidence type="ECO:0000256" key="8">
    <source>
        <dbReference type="ARBA" id="ARBA00047565"/>
    </source>
</evidence>
<accession>A0A177EY57</accession>
<dbReference type="Proteomes" id="UP000077002">
    <property type="component" value="Unassembled WGS sequence"/>
</dbReference>
<dbReference type="PANTHER" id="PTHR16557">
    <property type="entry name" value="ALKYLATED DNA REPAIR PROTEIN ALKB-RELATED"/>
    <property type="match status" value="1"/>
</dbReference>
<dbReference type="EMBL" id="LVKK01000103">
    <property type="protein sequence ID" value="OAG35972.1"/>
    <property type="molecule type" value="Genomic_DNA"/>
</dbReference>